<keyword evidence="2" id="KW-1185">Reference proteome</keyword>
<dbReference type="AlphaFoldDB" id="A0A327WMS6"/>
<protein>
    <submittedName>
        <fullName evidence="1">Capsule assembly protein Wzi</fullName>
    </submittedName>
</protein>
<reference evidence="1 2" key="1">
    <citation type="submission" date="2018-06" db="EMBL/GenBank/DDBJ databases">
        <title>Genomic Encyclopedia of Archaeal and Bacterial Type Strains, Phase II (KMG-II): from individual species to whole genera.</title>
        <authorList>
            <person name="Goeker M."/>
        </authorList>
    </citation>
    <scope>NUCLEOTIDE SEQUENCE [LARGE SCALE GENOMIC DNA]</scope>
    <source>
        <strain evidence="1 2">DSM 21851</strain>
    </source>
</reference>
<dbReference type="InterPro" id="IPR038636">
    <property type="entry name" value="Wzi_sf"/>
</dbReference>
<comment type="caution">
    <text evidence="1">The sequence shown here is derived from an EMBL/GenBank/DDBJ whole genome shotgun (WGS) entry which is preliminary data.</text>
</comment>
<proteinExistence type="predicted"/>
<dbReference type="Proteomes" id="UP000248790">
    <property type="component" value="Unassembled WGS sequence"/>
</dbReference>
<evidence type="ECO:0000313" key="2">
    <source>
        <dbReference type="Proteomes" id="UP000248790"/>
    </source>
</evidence>
<evidence type="ECO:0000313" key="1">
    <source>
        <dbReference type="EMBL" id="RAJ93249.1"/>
    </source>
</evidence>
<name>A0A327WMS6_LARAB</name>
<sequence>MELGSIISSKATTPFWLRTNHYGIIPREAPAGIFQAAIQKHYRQPDSVHTQKVDWSFTLNPVMTQNQADRLKLFLVEANLSVRFKALELYVGRRRQVTGLGDTTLTSGFYAVSGNALPLPKIQLSTVGYAPLHFTGDWVAINAGLAHGWYQMASLQGVRLHQKYFYLRLGKPGSLIKGYMGLNHQVQWAGHAEYLKQRPDIADANGYFPSDWKFYRYVFFSYTPKDWAKVAGYTSFDSYRVGNSLGSIDIGVEFNLPSGRWLAYHQHAYDDVSGIVFKNVPDGLWGLSYRPGPGQQTAFQINRITAELLTTTNQSGATFYIPGSSYQGGDNYYNHSQYAQGWSYLGRTIGTPFIAPRQDFDPASALAAGAFFSNNRVTMGYIGAQAIYRKATLLLRTSYSWNAGTFSQPTPGTLVQFSMLAGAQIPITRYKVLLMASAALDTGDLYTPAIGGYIGLKKKW</sequence>
<gene>
    <name evidence="1" type="ORF">LX87_04761</name>
</gene>
<accession>A0A327WMS6</accession>
<dbReference type="OrthoDB" id="596512at2"/>
<organism evidence="1 2">
    <name type="scientific">Larkinella arboricola</name>
    <dbReference type="NCBI Taxonomy" id="643671"/>
    <lineage>
        <taxon>Bacteria</taxon>
        <taxon>Pseudomonadati</taxon>
        <taxon>Bacteroidota</taxon>
        <taxon>Cytophagia</taxon>
        <taxon>Cytophagales</taxon>
        <taxon>Spirosomataceae</taxon>
        <taxon>Larkinella</taxon>
    </lineage>
</organism>
<dbReference type="EMBL" id="QLMC01000006">
    <property type="protein sequence ID" value="RAJ93249.1"/>
    <property type="molecule type" value="Genomic_DNA"/>
</dbReference>
<dbReference type="Gene3D" id="2.40.160.130">
    <property type="entry name" value="Capsule assembly protein Wzi"/>
    <property type="match status" value="1"/>
</dbReference>